<feature type="region of interest" description="Disordered" evidence="1">
    <location>
        <begin position="480"/>
        <end position="525"/>
    </location>
</feature>
<dbReference type="RefSeq" id="WP_198275957.1">
    <property type="nucleotide sequence ID" value="NZ_BAAAIF010000018.1"/>
</dbReference>
<feature type="region of interest" description="Disordered" evidence="1">
    <location>
        <begin position="1"/>
        <end position="57"/>
    </location>
</feature>
<evidence type="ECO:0000313" key="3">
    <source>
        <dbReference type="EMBL" id="MBI0312735.1"/>
    </source>
</evidence>
<feature type="compositionally biased region" description="Gly residues" evidence="1">
    <location>
        <begin position="119"/>
        <end position="162"/>
    </location>
</feature>
<protein>
    <submittedName>
        <fullName evidence="3">Uncharacterized protein</fullName>
    </submittedName>
</protein>
<gene>
    <name evidence="3" type="ORF">JBF12_06945</name>
</gene>
<feature type="compositionally biased region" description="Low complexity" evidence="1">
    <location>
        <begin position="9"/>
        <end position="39"/>
    </location>
</feature>
<comment type="caution">
    <text evidence="3">The sequence shown here is derived from an EMBL/GenBank/DDBJ whole genome shotgun (WGS) entry which is preliminary data.</text>
</comment>
<feature type="compositionally biased region" description="Basic residues" evidence="1">
    <location>
        <begin position="333"/>
        <end position="358"/>
    </location>
</feature>
<feature type="compositionally biased region" description="Gly residues" evidence="1">
    <location>
        <begin position="267"/>
        <end position="284"/>
    </location>
</feature>
<sequence length="780" mass="81317">MSTPDYDMAPNGTTATAPPPAATQSQASGAAATDSGSTPERTRRRRTASRKDDSHAGLLIPGGVLTGLISLCWMVHTFGLPVTIFAVVAAAATATAAMVIKASRRAARVASRQARAGRANGGAGPGSRGGGGGRSPQRGGGGRSSMGSWSGGTGPSRRGGGPSARQGAMPGALSRKPAGMGPTKSGGTVGPKNSPARLSPSRSGAGPKPHKGSLFGGSRPDSKAGAGASQGQSPRKNGGSGGLFNGKKNGSLGGLFNGGKNNTPGGLSNGKKGGQSGSGTGPGGRKAPNQKKNGTGGASASGKGAKAGKGAKFLPFRRPKALGGLGATGPKGKGSKGGKHGSKPKKKSTVGKARSRRHRRYTWRQPHLKIAAGVGRLYKKTTTKKFRRRAHKVTTPFRATWRGTRRYGGKALATAIRYGSRGLLSLHTMLGNVRSWSPGPNWIKPFSRVMHWATSPLAKLIQVSRTWTWLTTWIYKTAAGSPRPRPAAKATTPPTAGSGGAAPASPGGHSPVATPTAASIAKGSPVDNSPVHHAYPLISAAEAIRSAGQAFAGAPADSMKGYEAVIETLGYVNLSMFELMNRVATLTEEEFKVNRLIPEQYRVLSLHFLQLGGFIDAIHGMYRELHREQIDNFENPTWQGRKWDVSANWGSVVPMYASASPDVNSVPLLFAAASVRDAGILLQSNPAGSMFGYEQIIEHMPLLSEALHGLMETVAGVTESEFKVHEAVPAAYRDAGVRYRDLSGAIAGLHFLYRMLHEQQLANLENPTYQGAKWDQSRNT</sequence>
<keyword evidence="4" id="KW-1185">Reference proteome</keyword>
<evidence type="ECO:0000313" key="4">
    <source>
        <dbReference type="Proteomes" id="UP000638849"/>
    </source>
</evidence>
<keyword evidence="2" id="KW-1133">Transmembrane helix</keyword>
<evidence type="ECO:0000256" key="1">
    <source>
        <dbReference type="SAM" id="MobiDB-lite"/>
    </source>
</evidence>
<keyword evidence="2" id="KW-0812">Transmembrane</keyword>
<name>A0ABS0R606_9ACTN</name>
<organism evidence="3 4">
    <name type="scientific">Streptomyces javensis</name>
    <dbReference type="NCBI Taxonomy" id="114698"/>
    <lineage>
        <taxon>Bacteria</taxon>
        <taxon>Bacillati</taxon>
        <taxon>Actinomycetota</taxon>
        <taxon>Actinomycetes</taxon>
        <taxon>Kitasatosporales</taxon>
        <taxon>Streptomycetaceae</taxon>
        <taxon>Streptomyces</taxon>
        <taxon>Streptomyces violaceusniger group</taxon>
    </lineage>
</organism>
<keyword evidence="2" id="KW-0472">Membrane</keyword>
<dbReference type="EMBL" id="JAEEAQ010000040">
    <property type="protein sequence ID" value="MBI0312735.1"/>
    <property type="molecule type" value="Genomic_DNA"/>
</dbReference>
<feature type="compositionally biased region" description="Gly residues" evidence="1">
    <location>
        <begin position="323"/>
        <end position="332"/>
    </location>
</feature>
<reference evidence="3 4" key="1">
    <citation type="submission" date="2020-12" db="EMBL/GenBank/DDBJ databases">
        <authorList>
            <person name="Kusuma A.B."/>
            <person name="Nouioui I."/>
            <person name="Goodfellow M."/>
        </authorList>
    </citation>
    <scope>NUCLEOTIDE SEQUENCE [LARGE SCALE GENOMIC DNA]</scope>
    <source>
        <strain evidence="3 4">DSM 41764</strain>
    </source>
</reference>
<feature type="compositionally biased region" description="Low complexity" evidence="1">
    <location>
        <begin position="487"/>
        <end position="508"/>
    </location>
</feature>
<feature type="transmembrane region" description="Helical" evidence="2">
    <location>
        <begin position="56"/>
        <end position="76"/>
    </location>
</feature>
<feature type="region of interest" description="Disordered" evidence="1">
    <location>
        <begin position="111"/>
        <end position="358"/>
    </location>
</feature>
<feature type="compositionally biased region" description="Low complexity" evidence="1">
    <location>
        <begin position="300"/>
        <end position="312"/>
    </location>
</feature>
<feature type="transmembrane region" description="Helical" evidence="2">
    <location>
        <begin position="82"/>
        <end position="100"/>
    </location>
</feature>
<accession>A0ABS0R606</accession>
<proteinExistence type="predicted"/>
<dbReference type="Proteomes" id="UP000638849">
    <property type="component" value="Unassembled WGS sequence"/>
</dbReference>
<evidence type="ECO:0000256" key="2">
    <source>
        <dbReference type="SAM" id="Phobius"/>
    </source>
</evidence>